<evidence type="ECO:0000313" key="3">
    <source>
        <dbReference type="Proteomes" id="UP000004947"/>
    </source>
</evidence>
<name>A6DMB7_9BACT</name>
<dbReference type="PANTHER" id="PTHR33608">
    <property type="entry name" value="BLL2464 PROTEIN"/>
    <property type="match status" value="1"/>
</dbReference>
<dbReference type="STRING" id="313628.LNTAR_15597"/>
<dbReference type="InterPro" id="IPR002881">
    <property type="entry name" value="DUF58"/>
</dbReference>
<dbReference type="PANTHER" id="PTHR33608:SF7">
    <property type="entry name" value="DUF58 DOMAIN-CONTAINING PROTEIN"/>
    <property type="match status" value="1"/>
</dbReference>
<proteinExistence type="predicted"/>
<dbReference type="EMBL" id="ABCK01000011">
    <property type="protein sequence ID" value="EDM27107.1"/>
    <property type="molecule type" value="Genomic_DNA"/>
</dbReference>
<dbReference type="eggNOG" id="COG1721">
    <property type="taxonomic scope" value="Bacteria"/>
</dbReference>
<dbReference type="AlphaFoldDB" id="A6DMB7"/>
<sequence>MKALAKYLNPRVISRVGAYNIDPKSIVEGNIAGAHKSPFHGFSVEFAGHREYMPGDDPKHIDWNVYYKRDKYFCKQYEAETNLISQIFLDASESMRFKSGDQSKLDYAAYLAVSLSYLITNARDSVGIGVFNDKIVDYMPASNAMQMVYKISDLIEKRAPAKKTAMGASLMDFAQRIGRRQIVVVISDCLLDSEELNDGLSRLRFDHHELVLFHVVDPMEVDFNLKGMVKFKGLESGGEVKLDAQRVRKRYMEKFTEHRRKIMGVCEKNRCEYVTANTGQPLEELLMSYLSSRMTHINR</sequence>
<dbReference type="OrthoDB" id="9776116at2"/>
<dbReference type="Pfam" id="PF01882">
    <property type="entry name" value="DUF58"/>
    <property type="match status" value="1"/>
</dbReference>
<evidence type="ECO:0000313" key="2">
    <source>
        <dbReference type="EMBL" id="EDM27107.1"/>
    </source>
</evidence>
<reference evidence="2 3" key="1">
    <citation type="journal article" date="2010" name="J. Bacteriol.">
        <title>Genome sequence of Lentisphaera araneosa HTCC2155T, the type species of the order Lentisphaerales in the phylum Lentisphaerae.</title>
        <authorList>
            <person name="Thrash J.C."/>
            <person name="Cho J.C."/>
            <person name="Vergin K.L."/>
            <person name="Morris R.M."/>
            <person name="Giovannoni S.J."/>
        </authorList>
    </citation>
    <scope>NUCLEOTIDE SEQUENCE [LARGE SCALE GENOMIC DNA]</scope>
    <source>
        <strain evidence="2 3">HTCC2155</strain>
    </source>
</reference>
<accession>A6DMB7</accession>
<dbReference type="Gene3D" id="3.40.50.410">
    <property type="entry name" value="von Willebrand factor, type A domain"/>
    <property type="match status" value="1"/>
</dbReference>
<keyword evidence="3" id="KW-1185">Reference proteome</keyword>
<feature type="domain" description="DUF58" evidence="1">
    <location>
        <begin position="50"/>
        <end position="260"/>
    </location>
</feature>
<evidence type="ECO:0000259" key="1">
    <source>
        <dbReference type="Pfam" id="PF01882"/>
    </source>
</evidence>
<dbReference type="SUPFAM" id="SSF53300">
    <property type="entry name" value="vWA-like"/>
    <property type="match status" value="1"/>
</dbReference>
<protein>
    <recommendedName>
        <fullName evidence="1">DUF58 domain-containing protein</fullName>
    </recommendedName>
</protein>
<dbReference type="InterPro" id="IPR036465">
    <property type="entry name" value="vWFA_dom_sf"/>
</dbReference>
<comment type="caution">
    <text evidence="2">The sequence shown here is derived from an EMBL/GenBank/DDBJ whole genome shotgun (WGS) entry which is preliminary data.</text>
</comment>
<dbReference type="Proteomes" id="UP000004947">
    <property type="component" value="Unassembled WGS sequence"/>
</dbReference>
<dbReference type="RefSeq" id="WP_007279016.1">
    <property type="nucleotide sequence ID" value="NZ_ABCK01000011.1"/>
</dbReference>
<gene>
    <name evidence="2" type="ORF">LNTAR_15597</name>
</gene>
<organism evidence="2 3">
    <name type="scientific">Lentisphaera araneosa HTCC2155</name>
    <dbReference type="NCBI Taxonomy" id="313628"/>
    <lineage>
        <taxon>Bacteria</taxon>
        <taxon>Pseudomonadati</taxon>
        <taxon>Lentisphaerota</taxon>
        <taxon>Lentisphaeria</taxon>
        <taxon>Lentisphaerales</taxon>
        <taxon>Lentisphaeraceae</taxon>
        <taxon>Lentisphaera</taxon>
    </lineage>
</organism>